<protein>
    <submittedName>
        <fullName evidence="3">Uncharacterized protein</fullName>
    </submittedName>
</protein>
<dbReference type="EMBL" id="SPAZ01000043">
    <property type="protein sequence ID" value="TQE38695.1"/>
    <property type="molecule type" value="Genomic_DNA"/>
</dbReference>
<gene>
    <name evidence="3" type="ORF">Sipo8835_04050</name>
</gene>
<feature type="coiled-coil region" evidence="1">
    <location>
        <begin position="108"/>
        <end position="175"/>
    </location>
</feature>
<sequence length="430" mass="47757">MAAMTDVLVPALEDAREAHAAVVDRFRTDVNSTPPGARRQRLERHIAEAEDHLERIEGRVREIRPDRGALSAAGQFVRSAAHGAVRVAMLPVEVTVAAMTEMADGEKLARERRLLKNTEDEYAAAARAMAACQAGENIAEQLHDPETADLLRMLRRQEEQLLESLEENLTERARAVAAASNGRPPAEAEVAEGGLLDAVMRTVRAAVNRLRAAFRSNTRRVRSTAEGAWREMPDATRMAEGIQGAVTREQDLPISGFSKLGVPEIQQRLRGLSQRELTVIEGYERAHSGRPGVLNSIEQLREAEPWAGYDTMDAERIRMHLPDVSDRVVRQVLEYERHHRQRDTVINAAEKALRAASEATHRAEGEASGTAARKEDLPIPGYGQLGITEVRQRLQGLSRPDLAVIEDWERAHSNRQAVLDAIEEVRRSKP</sequence>
<accession>A0AAE9B2J0</accession>
<reference evidence="3 4" key="1">
    <citation type="submission" date="2019-03" db="EMBL/GenBank/DDBJ databases">
        <title>Comparative genomic analyses of the sweetpotato soil rot pathogen, Streptomyces ipomoeae.</title>
        <authorList>
            <person name="Ruschel Soares N."/>
            <person name="Badger J.H."/>
            <person name="Huguet-Tapia J.C."/>
            <person name="Clark C.A."/>
            <person name="Pettis G.S."/>
        </authorList>
    </citation>
    <scope>NUCLEOTIDE SEQUENCE [LARGE SCALE GENOMIC DNA]</scope>
    <source>
        <strain evidence="3 4">88-35</strain>
    </source>
</reference>
<dbReference type="InterPro" id="IPR012347">
    <property type="entry name" value="Ferritin-like"/>
</dbReference>
<dbReference type="Gene3D" id="1.20.1260.10">
    <property type="match status" value="1"/>
</dbReference>
<name>A0AAE9B2J0_9ACTN</name>
<dbReference type="RefSeq" id="WP_141580761.1">
    <property type="nucleotide sequence ID" value="NZ_SPAY01000184.1"/>
</dbReference>
<dbReference type="Proteomes" id="UP000318720">
    <property type="component" value="Unassembled WGS sequence"/>
</dbReference>
<evidence type="ECO:0000313" key="3">
    <source>
        <dbReference type="EMBL" id="TQE38695.1"/>
    </source>
</evidence>
<comment type="caution">
    <text evidence="3">The sequence shown here is derived from an EMBL/GenBank/DDBJ whole genome shotgun (WGS) entry which is preliminary data.</text>
</comment>
<evidence type="ECO:0000256" key="1">
    <source>
        <dbReference type="SAM" id="Coils"/>
    </source>
</evidence>
<proteinExistence type="predicted"/>
<evidence type="ECO:0000313" key="4">
    <source>
        <dbReference type="Proteomes" id="UP000318720"/>
    </source>
</evidence>
<keyword evidence="1" id="KW-0175">Coiled coil</keyword>
<dbReference type="AlphaFoldDB" id="A0AAE9B2J0"/>
<feature type="region of interest" description="Disordered" evidence="2">
    <location>
        <begin position="358"/>
        <end position="377"/>
    </location>
</feature>
<evidence type="ECO:0000256" key="2">
    <source>
        <dbReference type="SAM" id="MobiDB-lite"/>
    </source>
</evidence>
<organism evidence="3 4">
    <name type="scientific">Streptomyces ipomoeae</name>
    <dbReference type="NCBI Taxonomy" id="103232"/>
    <lineage>
        <taxon>Bacteria</taxon>
        <taxon>Bacillati</taxon>
        <taxon>Actinomycetota</taxon>
        <taxon>Actinomycetes</taxon>
        <taxon>Kitasatosporales</taxon>
        <taxon>Streptomycetaceae</taxon>
        <taxon>Streptomyces</taxon>
    </lineage>
</organism>